<evidence type="ECO:0000313" key="3">
    <source>
        <dbReference type="Proteomes" id="UP000298493"/>
    </source>
</evidence>
<accession>A0A4Z1NSB8</accession>
<evidence type="ECO:0000256" key="1">
    <source>
        <dbReference type="SAM" id="MobiDB-lite"/>
    </source>
</evidence>
<gene>
    <name evidence="2" type="ORF">E6O75_ATG10413</name>
</gene>
<protein>
    <submittedName>
        <fullName evidence="2">Uncharacterized protein</fullName>
    </submittedName>
</protein>
<feature type="region of interest" description="Disordered" evidence="1">
    <location>
        <begin position="171"/>
        <end position="208"/>
    </location>
</feature>
<organism evidence="2 3">
    <name type="scientific">Venturia nashicola</name>
    <dbReference type="NCBI Taxonomy" id="86259"/>
    <lineage>
        <taxon>Eukaryota</taxon>
        <taxon>Fungi</taxon>
        <taxon>Dikarya</taxon>
        <taxon>Ascomycota</taxon>
        <taxon>Pezizomycotina</taxon>
        <taxon>Dothideomycetes</taxon>
        <taxon>Pleosporomycetidae</taxon>
        <taxon>Venturiales</taxon>
        <taxon>Venturiaceae</taxon>
        <taxon>Venturia</taxon>
    </lineage>
</organism>
<dbReference type="Proteomes" id="UP000298493">
    <property type="component" value="Unassembled WGS sequence"/>
</dbReference>
<feature type="compositionally biased region" description="Polar residues" evidence="1">
    <location>
        <begin position="26"/>
        <end position="49"/>
    </location>
</feature>
<feature type="region of interest" description="Disordered" evidence="1">
    <location>
        <begin position="1"/>
        <end position="75"/>
    </location>
</feature>
<name>A0A4Z1NSB8_9PEZI</name>
<feature type="region of interest" description="Disordered" evidence="1">
    <location>
        <begin position="331"/>
        <end position="360"/>
    </location>
</feature>
<proteinExistence type="predicted"/>
<dbReference type="OrthoDB" id="5571888at2759"/>
<reference evidence="2 3" key="1">
    <citation type="submission" date="2019-04" db="EMBL/GenBank/DDBJ databases">
        <title>High contiguity whole genome sequence and gene annotation resource for two Venturia nashicola isolates.</title>
        <authorList>
            <person name="Prokchorchik M."/>
            <person name="Won K."/>
            <person name="Lee Y."/>
            <person name="Choi E.D."/>
            <person name="Segonzac C."/>
            <person name="Sohn K.H."/>
        </authorList>
    </citation>
    <scope>NUCLEOTIDE SEQUENCE [LARGE SCALE GENOMIC DNA]</scope>
    <source>
        <strain evidence="2 3">PRI2</strain>
    </source>
</reference>
<feature type="region of interest" description="Disordered" evidence="1">
    <location>
        <begin position="225"/>
        <end position="256"/>
    </location>
</feature>
<keyword evidence="3" id="KW-1185">Reference proteome</keyword>
<evidence type="ECO:0000313" key="2">
    <source>
        <dbReference type="EMBL" id="TID17768.1"/>
    </source>
</evidence>
<dbReference type="AlphaFoldDB" id="A0A4Z1NSB8"/>
<comment type="caution">
    <text evidence="2">The sequence shown here is derived from an EMBL/GenBank/DDBJ whole genome shotgun (WGS) entry which is preliminary data.</text>
</comment>
<feature type="compositionally biased region" description="Low complexity" evidence="1">
    <location>
        <begin position="171"/>
        <end position="185"/>
    </location>
</feature>
<sequence>MTYQPSNKQYVDPSDMDNWVDFGSLASPNPNGSSSRQPMSAMTSPTSTIMPLDGSDDHQTPVAPSHDYSRFKQQTGLPTGSMATLQALPTVFPSYNSGIDEYGMTTSMYDQSGLGVMTGEGFDSDLPAYFFPGEPQNDDFVDPTAILKQEEAQANIRYYPGMHQQAALRAQQQAEQQRQQQMMAMKQREAEMQQNRSRRASHNPAVDPHTEETIARVVNQIRQSSNMGEHSMSPDPQGHHHMGRSRKDEDDMDEDERLLNSEEEYIGQLEGEVQGKVNECNDLKMQNRALMEENARFRTLAEKLLAHAAFRPFLEELSHDPELAHSLSAISNSNHATPTPATQPKKDVASYNQPTQQYQQHQHVGMTMIPETQLDFSTLNLGGNQWAMPSNGMGQYLQPQVFTVEVPEMKEPVDVAALSGKSDDIIEDFTSSSSEVKPECPAELELPTISSEQVEAEVEDVKYTECAFDENDPAFTLFATSSMPSKTTGSATLEQSIEELAARIPTEKEGNFELVTSSDMYTTFSLEKSMARMDAACQKLDSLFYSFGL</sequence>
<dbReference type="EMBL" id="SNSC02000015">
    <property type="protein sequence ID" value="TID17768.1"/>
    <property type="molecule type" value="Genomic_DNA"/>
</dbReference>
<feature type="compositionally biased region" description="Polar residues" evidence="1">
    <location>
        <begin position="331"/>
        <end position="342"/>
    </location>
</feature>
<dbReference type="STRING" id="86259.A0A4Z1NSB8"/>